<evidence type="ECO:0000256" key="1">
    <source>
        <dbReference type="SAM" id="Phobius"/>
    </source>
</evidence>
<dbReference type="Proteomes" id="UP000101521">
    <property type="component" value="Segment"/>
</dbReference>
<dbReference type="RefSeq" id="YP_009046456.1">
    <property type="nucleotide sequence ID" value="NC_024447.1"/>
</dbReference>
<evidence type="ECO:0000313" key="2">
    <source>
        <dbReference type="EMBL" id="AID46732.1"/>
    </source>
</evidence>
<name>A0A068EL49_9POXV</name>
<protein>
    <submittedName>
        <fullName evidence="2">Uncharacterized protein</fullName>
    </submittedName>
</protein>
<keyword evidence="3" id="KW-1185">Reference proteome</keyword>
<dbReference type="GeneID" id="19737976"/>
<feature type="transmembrane region" description="Helical" evidence="1">
    <location>
        <begin position="50"/>
        <end position="71"/>
    </location>
</feature>
<keyword evidence="1" id="KW-0812">Transmembrane</keyword>
<feature type="transmembrane region" description="Helical" evidence="1">
    <location>
        <begin position="103"/>
        <end position="120"/>
    </location>
</feature>
<dbReference type="KEGG" id="vg:19737976"/>
<proteinExistence type="predicted"/>
<evidence type="ECO:0000313" key="3">
    <source>
        <dbReference type="Proteomes" id="UP000101521"/>
    </source>
</evidence>
<dbReference type="EMBL" id="KJ801920">
    <property type="protein sequence ID" value="AID46732.1"/>
    <property type="molecule type" value="Genomic_DNA"/>
</dbReference>
<gene>
    <name evidence="2" type="ORF">fep_242</name>
</gene>
<feature type="transmembrane region" description="Helical" evidence="1">
    <location>
        <begin position="77"/>
        <end position="96"/>
    </location>
</feature>
<organism evidence="2 3">
    <name type="scientific">Pigeonpox virus</name>
    <dbReference type="NCBI Taxonomy" id="10264"/>
    <lineage>
        <taxon>Viruses</taxon>
        <taxon>Varidnaviria</taxon>
        <taxon>Bamfordvirae</taxon>
        <taxon>Nucleocytoviricota</taxon>
        <taxon>Pokkesviricetes</taxon>
        <taxon>Chitovirales</taxon>
        <taxon>Poxviridae</taxon>
        <taxon>Chordopoxvirinae</taxon>
        <taxon>Avipoxvirus</taxon>
        <taxon>Avipoxvirus pigeonpox</taxon>
    </lineage>
</organism>
<sequence length="122" mass="14501">MRNLKYTNTDIIIKAVIIPKILEDDLSESSKLSILLIIDTILIRIIKPRVLISILCLFLCFYVCNICIKLLLLVIIYYHQFCPCFYIVSYFYYYFIKWATTKHNVGYIKMIFCLLFSYVVNT</sequence>
<accession>A0A068EL49</accession>
<keyword evidence="1" id="KW-1133">Transmembrane helix</keyword>
<keyword evidence="1" id="KW-0472">Membrane</keyword>
<reference evidence="2 3" key="1">
    <citation type="journal article" date="2014" name="BMC Genomics">
        <title>The complete genome sequences of poxviruses isolated from a penguin and a pigeon in South Africa and comparison to other sequenced avipoxviruses.</title>
        <authorList>
            <person name="Offerman K."/>
            <person name="Carulei O."/>
            <person name="van der Walt A.P."/>
            <person name="Douglass N."/>
            <person name="Williamson A.L."/>
        </authorList>
    </citation>
    <scope>NUCLEOTIDE SEQUENCE [LARGE SCALE GENOMIC DNA]</scope>
    <source>
        <strain evidence="2">FeP2</strain>
    </source>
</reference>